<reference evidence="1" key="1">
    <citation type="journal article" date="2020" name="mSystems">
        <title>Genome- and Community-Level Interaction Insights into Carbon Utilization and Element Cycling Functions of Hydrothermarchaeota in Hydrothermal Sediment.</title>
        <authorList>
            <person name="Zhou Z."/>
            <person name="Liu Y."/>
            <person name="Xu W."/>
            <person name="Pan J."/>
            <person name="Luo Z.H."/>
            <person name="Li M."/>
        </authorList>
    </citation>
    <scope>NUCLEOTIDE SEQUENCE [LARGE SCALE GENOMIC DNA]</scope>
    <source>
        <strain evidence="1">HyVt-527</strain>
    </source>
</reference>
<proteinExistence type="predicted"/>
<sequence>MVRMWKIISVLLIGTNLLLAEGHVLELKHLGIRQLKYGGFVLNNDREIHIRAIGAGSDRAMPRIRSYQDDPENMFAYAWIINTATRKMVWRMTIDNTKKYKRSAWNRIFDEMVSLKAGEYEVYFAAVEPSFFSLNGGFISLGKLIEKIFTGKDKWDEAADDWQVRVEDVDEVRSERGVREALKRLKEKAIIQITNLHDNDRARRGFTLIKPAKVEIYAIGEGYRGEMYDYGWIINADTREKVWVMREEDSEDAGGAVKNRLFRERLTLQPGNYLVYYRLDDSHSPDEWNANPPYDPYFWGISIFPAEKDFNYGIVKKYRETIKKPIVSITRVGDYAYREAFFEVKENAKIRVHALGEGRDGEMFDYGWITNAENGETVWKMRYEDTEHAGGASKNRLFDGVIELPPGDYVVHYQTDDSHSYEEWNSAPPDDPEEWGIALYPVAADENKVTAVAKRKVKHGNIIAKLVRVGDDEHLKKQFTLTETTKIRIYALGEGDSGEMYDYGWIESVKPHRIVWRMRYRNTEHAGGARKNRMVDTVITLEPGTYRVHYQSDDSHSFRHWNEKPPYDAVNWGITLYKIDEK</sequence>
<dbReference type="Proteomes" id="UP000886124">
    <property type="component" value="Unassembled WGS sequence"/>
</dbReference>
<dbReference type="AlphaFoldDB" id="A0A7V5PNS7"/>
<evidence type="ECO:0000313" key="1">
    <source>
        <dbReference type="EMBL" id="HHJ51995.1"/>
    </source>
</evidence>
<gene>
    <name evidence="1" type="ORF">ENJ89_02265</name>
</gene>
<organism evidence="1">
    <name type="scientific">Caldithrix abyssi</name>
    <dbReference type="NCBI Taxonomy" id="187145"/>
    <lineage>
        <taxon>Bacteria</taxon>
        <taxon>Pseudomonadati</taxon>
        <taxon>Calditrichota</taxon>
        <taxon>Calditrichia</taxon>
        <taxon>Calditrichales</taxon>
        <taxon>Calditrichaceae</taxon>
        <taxon>Caldithrix</taxon>
    </lineage>
</organism>
<name>A0A7V5PNS7_CALAY</name>
<dbReference type="EMBL" id="DROD01000163">
    <property type="protein sequence ID" value="HHJ51995.1"/>
    <property type="molecule type" value="Genomic_DNA"/>
</dbReference>
<comment type="caution">
    <text evidence="1">The sequence shown here is derived from an EMBL/GenBank/DDBJ whole genome shotgun (WGS) entry which is preliminary data.</text>
</comment>
<accession>A0A7V5PNS7</accession>
<protein>
    <submittedName>
        <fullName evidence="1">Uncharacterized protein</fullName>
    </submittedName>
</protein>